<sequence>MTGRFPYVSFLRIYEPLDAFDDQQQLLILAQRGRDREATEQLDRSESLRRITRPVSDPFPHDGQDIVRVLRYPSAEGLSTPYYCPNQLAVRSTLAAESLTQNLRNPLLGLLVPDAARVAQQERLDPDSFAESLSKLHTRSATWGIPFGWFVLFREDDRIEVVEDDGGIETVRLAAPISQCIDRARYAAASLAIAAPGLDLLEELTEITEWLETFSLAGIVELDYGELAHLVFPDDSPGDVRAGIECLVEGDMTGAAAAYRRLAARWIKIRQLARAS</sequence>
<dbReference type="InterPro" id="IPR058396">
    <property type="entry name" value="DUF8083"/>
</dbReference>
<evidence type="ECO:0000313" key="2">
    <source>
        <dbReference type="EMBL" id="MCG2624584.1"/>
    </source>
</evidence>
<dbReference type="Pfam" id="PF26312">
    <property type="entry name" value="DUF8083"/>
    <property type="match status" value="1"/>
</dbReference>
<keyword evidence="3" id="KW-1185">Reference proteome</keyword>
<dbReference type="Proteomes" id="UP001165368">
    <property type="component" value="Unassembled WGS sequence"/>
</dbReference>
<evidence type="ECO:0000313" key="3">
    <source>
        <dbReference type="Proteomes" id="UP001165368"/>
    </source>
</evidence>
<protein>
    <recommendedName>
        <fullName evidence="1">DUF8083 domain-containing protein</fullName>
    </recommendedName>
</protein>
<dbReference type="EMBL" id="JAKLTQ010000027">
    <property type="protein sequence ID" value="MCG2624584.1"/>
    <property type="molecule type" value="Genomic_DNA"/>
</dbReference>
<proteinExistence type="predicted"/>
<organism evidence="2 3">
    <name type="scientific">Arthrobacter hankyongi</name>
    <dbReference type="NCBI Taxonomy" id="2904801"/>
    <lineage>
        <taxon>Bacteria</taxon>
        <taxon>Bacillati</taxon>
        <taxon>Actinomycetota</taxon>
        <taxon>Actinomycetes</taxon>
        <taxon>Micrococcales</taxon>
        <taxon>Micrococcaceae</taxon>
        <taxon>Arthrobacter</taxon>
    </lineage>
</organism>
<accession>A0ABS9LDQ1</accession>
<reference evidence="2" key="1">
    <citation type="submission" date="2022-01" db="EMBL/GenBank/DDBJ databases">
        <authorList>
            <person name="Jo J.-H."/>
            <person name="Im W.-T."/>
        </authorList>
    </citation>
    <scope>NUCLEOTIDE SEQUENCE</scope>
    <source>
        <strain evidence="2">I2-34</strain>
    </source>
</reference>
<name>A0ABS9LDQ1_9MICC</name>
<comment type="caution">
    <text evidence="2">The sequence shown here is derived from an EMBL/GenBank/DDBJ whole genome shotgun (WGS) entry which is preliminary data.</text>
</comment>
<gene>
    <name evidence="2" type="ORF">LVY72_22085</name>
</gene>
<feature type="domain" description="DUF8083" evidence="1">
    <location>
        <begin position="7"/>
        <end position="272"/>
    </location>
</feature>
<dbReference type="RefSeq" id="WP_237826695.1">
    <property type="nucleotide sequence ID" value="NZ_JAKLTQ010000027.1"/>
</dbReference>
<evidence type="ECO:0000259" key="1">
    <source>
        <dbReference type="Pfam" id="PF26312"/>
    </source>
</evidence>